<evidence type="ECO:0000313" key="6">
    <source>
        <dbReference type="EMBL" id="OGE56762.1"/>
    </source>
</evidence>
<gene>
    <name evidence="6" type="ORF">PENARI_c002G07630</name>
</gene>
<dbReference type="GO" id="GO:0005737">
    <property type="term" value="C:cytoplasm"/>
    <property type="evidence" value="ECO:0007669"/>
    <property type="project" value="TreeGrafter"/>
</dbReference>
<accession>A0A1F5LUC0</accession>
<dbReference type="Gene3D" id="3.30.559.10">
    <property type="entry name" value="Chloramphenicol acetyltransferase-like domain"/>
    <property type="match status" value="1"/>
</dbReference>
<dbReference type="OrthoDB" id="416786at2759"/>
<dbReference type="RefSeq" id="XP_022492189.1">
    <property type="nucleotide sequence ID" value="XM_022627660.1"/>
</dbReference>
<evidence type="ECO:0000259" key="4">
    <source>
        <dbReference type="Pfam" id="PF00501"/>
    </source>
</evidence>
<evidence type="ECO:0000313" key="7">
    <source>
        <dbReference type="Proteomes" id="UP000177622"/>
    </source>
</evidence>
<dbReference type="GO" id="GO:0043041">
    <property type="term" value="P:amino acid activation for nonribosomal peptide biosynthetic process"/>
    <property type="evidence" value="ECO:0007669"/>
    <property type="project" value="TreeGrafter"/>
</dbReference>
<dbReference type="PANTHER" id="PTHR45527">
    <property type="entry name" value="NONRIBOSOMAL PEPTIDE SYNTHETASE"/>
    <property type="match status" value="1"/>
</dbReference>
<dbReference type="GO" id="GO:0016874">
    <property type="term" value="F:ligase activity"/>
    <property type="evidence" value="ECO:0007669"/>
    <property type="project" value="UniProtKB-KW"/>
</dbReference>
<dbReference type="InterPro" id="IPR001242">
    <property type="entry name" value="Condensation_dom"/>
</dbReference>
<dbReference type="InterPro" id="IPR000873">
    <property type="entry name" value="AMP-dep_synth/lig_dom"/>
</dbReference>
<evidence type="ECO:0000256" key="2">
    <source>
        <dbReference type="ARBA" id="ARBA00022553"/>
    </source>
</evidence>
<dbReference type="GO" id="GO:0044550">
    <property type="term" value="P:secondary metabolite biosynthetic process"/>
    <property type="evidence" value="ECO:0007669"/>
    <property type="project" value="TreeGrafter"/>
</dbReference>
<dbReference type="AlphaFoldDB" id="A0A1F5LUC0"/>
<feature type="domain" description="AMP-dependent synthetase/ligase" evidence="4">
    <location>
        <begin position="51"/>
        <end position="173"/>
    </location>
</feature>
<dbReference type="SUPFAM" id="SSF56801">
    <property type="entry name" value="Acetyl-CoA synthetase-like"/>
    <property type="match status" value="1"/>
</dbReference>
<evidence type="ECO:0000259" key="5">
    <source>
        <dbReference type="Pfam" id="PF00668"/>
    </source>
</evidence>
<dbReference type="PANTHER" id="PTHR45527:SF1">
    <property type="entry name" value="FATTY ACID SYNTHASE"/>
    <property type="match status" value="1"/>
</dbReference>
<dbReference type="InterPro" id="IPR045851">
    <property type="entry name" value="AMP-bd_C_sf"/>
</dbReference>
<evidence type="ECO:0000256" key="1">
    <source>
        <dbReference type="ARBA" id="ARBA00022450"/>
    </source>
</evidence>
<dbReference type="STRING" id="1835702.A0A1F5LUC0"/>
<dbReference type="InterPro" id="IPR023213">
    <property type="entry name" value="CAT-like_dom_sf"/>
</dbReference>
<keyword evidence="1" id="KW-0596">Phosphopantetheine</keyword>
<dbReference type="SUPFAM" id="SSF52777">
    <property type="entry name" value="CoA-dependent acyltransferases"/>
    <property type="match status" value="2"/>
</dbReference>
<keyword evidence="7" id="KW-1185">Reference proteome</keyword>
<evidence type="ECO:0000256" key="3">
    <source>
        <dbReference type="ARBA" id="ARBA00022598"/>
    </source>
</evidence>
<feature type="domain" description="Condensation" evidence="5">
    <location>
        <begin position="497"/>
        <end position="759"/>
    </location>
</feature>
<dbReference type="FunFam" id="3.30.300.30:FF:000015">
    <property type="entry name" value="Nonribosomal peptide synthase SidD"/>
    <property type="match status" value="1"/>
</dbReference>
<sequence length="875" mass="96539">MSDTVRPNPLMRAIATARMATMESPPRDQEVVIRSQLIRVELKKVCPDLSKIIDTVTTFRPTHAVLTPSFMRSLDPKDLPSLRALMLGGEPTQPSEIAAWSPYMKLMIGYGPAECGVTHLRYYSESPNDPYNSVGFPTGGAAWLVVPEDPEKLLPIGAVGELLLEGSFVGPGYMHDATKTQEAFIAEPGYVRKLRRGPSRVYRTGDLMRYNVDGSLSFVGRMDSQVKIRGQRIELADVETHLAKCFSSPVQVVVELVSPEGHGAPFLAAFIYVPVESHQDTIPDAGATIASCNAFYQPERGFDERATKALALLRDWLPRFMIPSMMINLAHMPQTSSGKVDRKYLRKTLAELPDEELKQFRATIEKKLSEQPPRWKTRFRDSAPQPCRSHATSAMYMVAEARKDGVAISVADILDNPRLSKLAGHVAPHNGSFASNSKPYSSAAIKPFALVNDGARAEATRELVQLQIVKQESQIADILPVTESQQFFLTRWTPFFACYFLTGFVDGRRLRRACQAVVSAHSILRTAFIQTHHGLLQAVLQDVDLPFYQTTTVEDLLTYCDSIWQSDSEISSTVNAAPLRFELVSRSATEHAFILRVSHAQYDGLSLPTLMAALAEAYTGDAPEAIMNFASYMHLRSSQDHTATFDFWRQYLLNSSVRPLDISTNTPPLSPSNVSNSSRITAGQSIPMPSLPAGLTVASLVKAAAAWLFTRHTRQHDIVLGQTVSGRSMPIAGIEKMLGGVLSIFCSTFRSNESATFAHDYVDLADIVHTSTDWSQDSSIPCIIQHQNVARASTLSLPDVECTSSGWAYFIPQSGMWILSSPQDSKLQVMLCASEESMSLEAARSWVKNLATAITIFASQPDILLDDLHVGEDNF</sequence>
<reference evidence="6 7" key="1">
    <citation type="journal article" date="2016" name="Sci. Rep.">
        <title>Penicillium arizonense, a new, genome sequenced fungal species, reveals a high chemical diversity in secreted metabolites.</title>
        <authorList>
            <person name="Grijseels S."/>
            <person name="Nielsen J.C."/>
            <person name="Randelovic M."/>
            <person name="Nielsen J."/>
            <person name="Nielsen K.F."/>
            <person name="Workman M."/>
            <person name="Frisvad J.C."/>
        </authorList>
    </citation>
    <scope>NUCLEOTIDE SEQUENCE [LARGE SCALE GENOMIC DNA]</scope>
    <source>
        <strain evidence="6 7">CBS 141311</strain>
    </source>
</reference>
<comment type="caution">
    <text evidence="6">The sequence shown here is derived from an EMBL/GenBank/DDBJ whole genome shotgun (WGS) entry which is preliminary data.</text>
</comment>
<dbReference type="Gene3D" id="3.40.50.12780">
    <property type="entry name" value="N-terminal domain of ligase-like"/>
    <property type="match status" value="1"/>
</dbReference>
<dbReference type="InterPro" id="IPR042099">
    <property type="entry name" value="ANL_N_sf"/>
</dbReference>
<dbReference type="Gene3D" id="3.30.559.30">
    <property type="entry name" value="Nonribosomal peptide synthetase, condensation domain"/>
    <property type="match status" value="1"/>
</dbReference>
<dbReference type="GO" id="GO:0031177">
    <property type="term" value="F:phosphopantetheine binding"/>
    <property type="evidence" value="ECO:0007669"/>
    <property type="project" value="TreeGrafter"/>
</dbReference>
<keyword evidence="2" id="KW-0597">Phosphoprotein</keyword>
<dbReference type="GeneID" id="34572394"/>
<protein>
    <recommendedName>
        <fullName evidence="8">AMP-dependent synthetase/ligase domain-containing protein</fullName>
    </recommendedName>
</protein>
<name>A0A1F5LUC0_PENAI</name>
<dbReference type="Pfam" id="PF00501">
    <property type="entry name" value="AMP-binding"/>
    <property type="match status" value="1"/>
</dbReference>
<dbReference type="Gene3D" id="3.30.300.30">
    <property type="match status" value="1"/>
</dbReference>
<proteinExistence type="predicted"/>
<keyword evidence="3" id="KW-0436">Ligase</keyword>
<dbReference type="Pfam" id="PF00668">
    <property type="entry name" value="Condensation"/>
    <property type="match status" value="1"/>
</dbReference>
<evidence type="ECO:0008006" key="8">
    <source>
        <dbReference type="Google" id="ProtNLM"/>
    </source>
</evidence>
<organism evidence="6 7">
    <name type="scientific">Penicillium arizonense</name>
    <dbReference type="NCBI Taxonomy" id="1835702"/>
    <lineage>
        <taxon>Eukaryota</taxon>
        <taxon>Fungi</taxon>
        <taxon>Dikarya</taxon>
        <taxon>Ascomycota</taxon>
        <taxon>Pezizomycotina</taxon>
        <taxon>Eurotiomycetes</taxon>
        <taxon>Eurotiomycetidae</taxon>
        <taxon>Eurotiales</taxon>
        <taxon>Aspergillaceae</taxon>
        <taxon>Penicillium</taxon>
    </lineage>
</organism>
<dbReference type="Proteomes" id="UP000177622">
    <property type="component" value="Unassembled WGS sequence"/>
</dbReference>
<dbReference type="EMBL" id="LXJU01000002">
    <property type="protein sequence ID" value="OGE56762.1"/>
    <property type="molecule type" value="Genomic_DNA"/>
</dbReference>